<feature type="transmembrane region" description="Helical" evidence="8">
    <location>
        <begin position="212"/>
        <end position="232"/>
    </location>
</feature>
<dbReference type="Pfam" id="PF00230">
    <property type="entry name" value="MIP"/>
    <property type="match status" value="1"/>
</dbReference>
<dbReference type="KEGG" id="acg:AWM71_06865"/>
<evidence type="ECO:0000256" key="5">
    <source>
        <dbReference type="ARBA" id="ARBA00022989"/>
    </source>
</evidence>
<evidence type="ECO:0000256" key="3">
    <source>
        <dbReference type="ARBA" id="ARBA00022448"/>
    </source>
</evidence>
<feature type="transmembrane region" description="Helical" evidence="8">
    <location>
        <begin position="82"/>
        <end position="105"/>
    </location>
</feature>
<dbReference type="InterPro" id="IPR022357">
    <property type="entry name" value="MIP_CS"/>
</dbReference>
<dbReference type="AlphaFoldDB" id="A0A0X8FAL2"/>
<keyword evidence="5 8" id="KW-1133">Transmembrane helix</keyword>
<sequence length="234" mass="24552">MEQAVLGEFLGTALLILLGNGVVANVSLKDSKGKDAGWLAINIGWGLAVMVAAFASGYLSGAHLNPAVTLAFAIQGSLKWNLVLPYILAQMAGAIVGQVLVYFHYYEHYQVTEDGETILGTFSTGPAIPSDWNNLLSEAIGTFVLVFGILSFTKTTMAPGLGTAVVGALIISIGVSLGGPTGYAINPARDLGPRLVHAFLPMDHKGSSHWEYAWIPVVGPMIGGALAAYAFMMI</sequence>
<dbReference type="NCBIfam" id="TIGR00861">
    <property type="entry name" value="MIP"/>
    <property type="match status" value="1"/>
</dbReference>
<feature type="transmembrane region" description="Helical" evidence="8">
    <location>
        <begin position="164"/>
        <end position="185"/>
    </location>
</feature>
<feature type="transmembrane region" description="Helical" evidence="8">
    <location>
        <begin position="40"/>
        <end position="61"/>
    </location>
</feature>
<dbReference type="GO" id="GO:0005886">
    <property type="term" value="C:plasma membrane"/>
    <property type="evidence" value="ECO:0007669"/>
    <property type="project" value="TreeGrafter"/>
</dbReference>
<evidence type="ECO:0000256" key="6">
    <source>
        <dbReference type="ARBA" id="ARBA00023136"/>
    </source>
</evidence>
<dbReference type="PANTHER" id="PTHR43829:SF9">
    <property type="entry name" value="AQUAPORIN-9"/>
    <property type="match status" value="1"/>
</dbReference>
<gene>
    <name evidence="9" type="ORF">CYJ27_04255</name>
</gene>
<dbReference type="InterPro" id="IPR000425">
    <property type="entry name" value="MIP"/>
</dbReference>
<dbReference type="InterPro" id="IPR050363">
    <property type="entry name" value="MIP/Aquaporin"/>
</dbReference>
<dbReference type="CDD" id="cd00333">
    <property type="entry name" value="MIP"/>
    <property type="match status" value="1"/>
</dbReference>
<proteinExistence type="inferred from homology"/>
<keyword evidence="4 7" id="KW-0812">Transmembrane</keyword>
<dbReference type="Proteomes" id="UP000234775">
    <property type="component" value="Unassembled WGS sequence"/>
</dbReference>
<evidence type="ECO:0000313" key="9">
    <source>
        <dbReference type="EMBL" id="PKY91298.1"/>
    </source>
</evidence>
<evidence type="ECO:0000256" key="2">
    <source>
        <dbReference type="ARBA" id="ARBA00006175"/>
    </source>
</evidence>
<keyword evidence="10" id="KW-1185">Reference proteome</keyword>
<protein>
    <submittedName>
        <fullName evidence="9">Aquaporin family protein</fullName>
    </submittedName>
</protein>
<evidence type="ECO:0000256" key="7">
    <source>
        <dbReference type="RuleBase" id="RU000477"/>
    </source>
</evidence>
<dbReference type="EMBL" id="PKGZ01000003">
    <property type="protein sequence ID" value="PKY91298.1"/>
    <property type="molecule type" value="Genomic_DNA"/>
</dbReference>
<feature type="transmembrane region" description="Helical" evidence="8">
    <location>
        <begin position="135"/>
        <end position="152"/>
    </location>
</feature>
<dbReference type="SUPFAM" id="SSF81338">
    <property type="entry name" value="Aquaporin-like"/>
    <property type="match status" value="1"/>
</dbReference>
<name>A0A0X8FAL2_9LACT</name>
<dbReference type="InterPro" id="IPR023271">
    <property type="entry name" value="Aquaporin-like"/>
</dbReference>
<evidence type="ECO:0000256" key="4">
    <source>
        <dbReference type="ARBA" id="ARBA00022692"/>
    </source>
</evidence>
<dbReference type="PANTHER" id="PTHR43829">
    <property type="entry name" value="AQUAPORIN OR AQUAGLYCEROPORIN RELATED"/>
    <property type="match status" value="1"/>
</dbReference>
<comment type="subcellular location">
    <subcellularLocation>
        <location evidence="1">Membrane</location>
        <topology evidence="1">Multi-pass membrane protein</topology>
    </subcellularLocation>
</comment>
<dbReference type="GO" id="GO:0015254">
    <property type="term" value="F:glycerol channel activity"/>
    <property type="evidence" value="ECO:0007669"/>
    <property type="project" value="TreeGrafter"/>
</dbReference>
<comment type="caution">
    <text evidence="9">The sequence shown here is derived from an EMBL/GenBank/DDBJ whole genome shotgun (WGS) entry which is preliminary data.</text>
</comment>
<dbReference type="Gene3D" id="1.20.1080.10">
    <property type="entry name" value="Glycerol uptake facilitator protein"/>
    <property type="match status" value="1"/>
</dbReference>
<comment type="similarity">
    <text evidence="2 7">Belongs to the MIP/aquaporin (TC 1.A.8) family.</text>
</comment>
<organism evidence="9 10">
    <name type="scientific">Aerococcus christensenii</name>
    <dbReference type="NCBI Taxonomy" id="87541"/>
    <lineage>
        <taxon>Bacteria</taxon>
        <taxon>Bacillati</taxon>
        <taxon>Bacillota</taxon>
        <taxon>Bacilli</taxon>
        <taxon>Lactobacillales</taxon>
        <taxon>Aerococcaceae</taxon>
        <taxon>Aerococcus</taxon>
    </lineage>
</organism>
<evidence type="ECO:0000313" key="10">
    <source>
        <dbReference type="Proteomes" id="UP000234775"/>
    </source>
</evidence>
<evidence type="ECO:0000256" key="1">
    <source>
        <dbReference type="ARBA" id="ARBA00004141"/>
    </source>
</evidence>
<dbReference type="PROSITE" id="PS00221">
    <property type="entry name" value="MIP"/>
    <property type="match status" value="1"/>
</dbReference>
<evidence type="ECO:0000256" key="8">
    <source>
        <dbReference type="SAM" id="Phobius"/>
    </source>
</evidence>
<keyword evidence="3 7" id="KW-0813">Transport</keyword>
<accession>A0A0X8FAL2</accession>
<reference evidence="9 10" key="1">
    <citation type="submission" date="2017-12" db="EMBL/GenBank/DDBJ databases">
        <title>Phylogenetic diversity of female urinary microbiome.</title>
        <authorList>
            <person name="Thomas-White K."/>
            <person name="Wolfe A.J."/>
        </authorList>
    </citation>
    <scope>NUCLEOTIDE SEQUENCE [LARGE SCALE GENOMIC DNA]</scope>
    <source>
        <strain evidence="9 10">UMB0844</strain>
    </source>
</reference>
<dbReference type="RefSeq" id="WP_060777255.1">
    <property type="nucleotide sequence ID" value="NZ_CP014159.1"/>
</dbReference>
<dbReference type="PRINTS" id="PR00783">
    <property type="entry name" value="MINTRINSICP"/>
</dbReference>
<keyword evidence="6 8" id="KW-0472">Membrane</keyword>